<dbReference type="RefSeq" id="WP_123693979.1">
    <property type="nucleotide sequence ID" value="NZ_AP019700.1"/>
</dbReference>
<dbReference type="InterPro" id="IPR050683">
    <property type="entry name" value="Bact_Polysacc_Export_ATP-bd"/>
</dbReference>
<dbReference type="InterPro" id="IPR029439">
    <property type="entry name" value="Wzt_C"/>
</dbReference>
<keyword evidence="4 6" id="KW-0067">ATP-binding</keyword>
<dbReference type="InterPro" id="IPR003593">
    <property type="entry name" value="AAA+_ATPase"/>
</dbReference>
<name>A0A3N1KMX0_9PROT</name>
<dbReference type="CDD" id="cd03220">
    <property type="entry name" value="ABC_KpsT_Wzt"/>
    <property type="match status" value="1"/>
</dbReference>
<proteinExistence type="inferred from homology"/>
<dbReference type="OrthoDB" id="9778870at2"/>
<dbReference type="Gene3D" id="3.40.50.300">
    <property type="entry name" value="P-loop containing nucleotide triphosphate hydrolases"/>
    <property type="match status" value="1"/>
</dbReference>
<dbReference type="PANTHER" id="PTHR46743:SF2">
    <property type="entry name" value="TEICHOIC ACIDS EXPORT ATP-BINDING PROTEIN TAGH"/>
    <property type="match status" value="1"/>
</dbReference>
<dbReference type="CDD" id="cd10147">
    <property type="entry name" value="Wzt_C-like"/>
    <property type="match status" value="1"/>
</dbReference>
<dbReference type="InterPro" id="IPR003439">
    <property type="entry name" value="ABC_transporter-like_ATP-bd"/>
</dbReference>
<evidence type="ECO:0000256" key="1">
    <source>
        <dbReference type="ARBA" id="ARBA00005417"/>
    </source>
</evidence>
<dbReference type="GO" id="GO:0016887">
    <property type="term" value="F:ATP hydrolysis activity"/>
    <property type="evidence" value="ECO:0007669"/>
    <property type="project" value="InterPro"/>
</dbReference>
<accession>A0A3N1KMX0</accession>
<dbReference type="PROSITE" id="PS50893">
    <property type="entry name" value="ABC_TRANSPORTER_2"/>
    <property type="match status" value="1"/>
</dbReference>
<dbReference type="GO" id="GO:0016020">
    <property type="term" value="C:membrane"/>
    <property type="evidence" value="ECO:0007669"/>
    <property type="project" value="InterPro"/>
</dbReference>
<evidence type="ECO:0000313" key="7">
    <source>
        <dbReference type="Proteomes" id="UP000278222"/>
    </source>
</evidence>
<keyword evidence="3" id="KW-0547">Nucleotide-binding</keyword>
<dbReference type="Pfam" id="PF00005">
    <property type="entry name" value="ABC_tran"/>
    <property type="match status" value="1"/>
</dbReference>
<organism evidence="6 7">
    <name type="scientific">Stella humosa</name>
    <dbReference type="NCBI Taxonomy" id="94"/>
    <lineage>
        <taxon>Bacteria</taxon>
        <taxon>Pseudomonadati</taxon>
        <taxon>Pseudomonadota</taxon>
        <taxon>Alphaproteobacteria</taxon>
        <taxon>Rhodospirillales</taxon>
        <taxon>Stellaceae</taxon>
        <taxon>Stella</taxon>
    </lineage>
</organism>
<comment type="caution">
    <text evidence="6">The sequence shown here is derived from an EMBL/GenBank/DDBJ whole genome shotgun (WGS) entry which is preliminary data.</text>
</comment>
<dbReference type="Gene3D" id="2.70.50.60">
    <property type="entry name" value="abc- transporter (atp binding component) like domain"/>
    <property type="match status" value="1"/>
</dbReference>
<evidence type="ECO:0000259" key="5">
    <source>
        <dbReference type="PROSITE" id="PS50893"/>
    </source>
</evidence>
<dbReference type="SMART" id="SM00382">
    <property type="entry name" value="AAA"/>
    <property type="match status" value="1"/>
</dbReference>
<keyword evidence="7" id="KW-1185">Reference proteome</keyword>
<dbReference type="SUPFAM" id="SSF52540">
    <property type="entry name" value="P-loop containing nucleoside triphosphate hydrolases"/>
    <property type="match status" value="1"/>
</dbReference>
<dbReference type="InterPro" id="IPR015860">
    <property type="entry name" value="ABC_transpr_TagH-like"/>
</dbReference>
<evidence type="ECO:0000256" key="2">
    <source>
        <dbReference type="ARBA" id="ARBA00022448"/>
    </source>
</evidence>
<keyword evidence="2" id="KW-0813">Transport</keyword>
<evidence type="ECO:0000256" key="3">
    <source>
        <dbReference type="ARBA" id="ARBA00022741"/>
    </source>
</evidence>
<feature type="domain" description="ABC transporter" evidence="5">
    <location>
        <begin position="31"/>
        <end position="254"/>
    </location>
</feature>
<dbReference type="GO" id="GO:0005524">
    <property type="term" value="F:ATP binding"/>
    <property type="evidence" value="ECO:0007669"/>
    <property type="project" value="UniProtKB-KW"/>
</dbReference>
<gene>
    <name evidence="6" type="ORF">EDC65_4581</name>
</gene>
<sequence length="451" mass="48059">MSSELPPAQLPPALVVDGVSKVYRRYAAPWDRMRQALRREAAHVDEHWALRGVSFQVGRGETVGLVGRNGSGKSTLLQIIAGTMQPTTGRVVAAGRISALLELGAGFHPDFTGRENARLNAAILGLDERKIAEALPSIAAFADLGDHLDQPLRTYSSGMGVRLAFAVAVHVEPDILIVDEALAVGDEAFQRKCFARLERFRSGGGTILFVSHAAAHVTQLCDRAILIDDGEMLASGEPRAVVAQYHRLLFAPAARRAVLREAIRSGAPEVEAIEPEAEAAEAPAGDAFLDTAMRPSGAVVYEPAGAEITELRVTTPDGAPVNVLRRGGAYEIRCRVTFAETASGVSFGTLIRTVAGTELAGGSTASAGRALAEVRAGEAWSVRHAFRCRLLPGTYFVNAGVSAETGAERRFLHRLVDAAMFKVMPDPDRWRAGLVDLDFESDAHAEPEGGA</sequence>
<dbReference type="Pfam" id="PF14524">
    <property type="entry name" value="Wzt_C"/>
    <property type="match status" value="1"/>
</dbReference>
<dbReference type="AlphaFoldDB" id="A0A3N1KMX0"/>
<dbReference type="Proteomes" id="UP000278222">
    <property type="component" value="Unassembled WGS sequence"/>
</dbReference>
<protein>
    <submittedName>
        <fullName evidence="6">Lipopolysaccharide transport system ATP-binding protein</fullName>
    </submittedName>
</protein>
<dbReference type="GO" id="GO:0140359">
    <property type="term" value="F:ABC-type transporter activity"/>
    <property type="evidence" value="ECO:0007669"/>
    <property type="project" value="InterPro"/>
</dbReference>
<reference evidence="6 7" key="1">
    <citation type="submission" date="2018-11" db="EMBL/GenBank/DDBJ databases">
        <title>Genomic Encyclopedia of Type Strains, Phase IV (KMG-IV): sequencing the most valuable type-strain genomes for metagenomic binning, comparative biology and taxonomic classification.</title>
        <authorList>
            <person name="Goeker M."/>
        </authorList>
    </citation>
    <scope>NUCLEOTIDE SEQUENCE [LARGE SCALE GENOMIC DNA]</scope>
    <source>
        <strain evidence="6 7">DSM 5900</strain>
    </source>
</reference>
<dbReference type="EMBL" id="RJKX01000017">
    <property type="protein sequence ID" value="ROP83053.1"/>
    <property type="molecule type" value="Genomic_DNA"/>
</dbReference>
<comment type="similarity">
    <text evidence="1">Belongs to the ABC transporter superfamily.</text>
</comment>
<dbReference type="InterPro" id="IPR027417">
    <property type="entry name" value="P-loop_NTPase"/>
</dbReference>
<evidence type="ECO:0000313" key="6">
    <source>
        <dbReference type="EMBL" id="ROP83053.1"/>
    </source>
</evidence>
<evidence type="ECO:0000256" key="4">
    <source>
        <dbReference type="ARBA" id="ARBA00022840"/>
    </source>
</evidence>
<dbReference type="PANTHER" id="PTHR46743">
    <property type="entry name" value="TEICHOIC ACIDS EXPORT ATP-BINDING PROTEIN TAGH"/>
    <property type="match status" value="1"/>
</dbReference>